<organism evidence="1 2">
    <name type="scientific">Inquilinus limosus MP06</name>
    <dbReference type="NCBI Taxonomy" id="1398085"/>
    <lineage>
        <taxon>Bacteria</taxon>
        <taxon>Pseudomonadati</taxon>
        <taxon>Pseudomonadota</taxon>
        <taxon>Alphaproteobacteria</taxon>
        <taxon>Rhodospirillales</taxon>
        <taxon>Rhodospirillaceae</taxon>
        <taxon>Inquilinus</taxon>
    </lineage>
</organism>
<reference evidence="1 2" key="1">
    <citation type="submission" date="2014-01" db="EMBL/GenBank/DDBJ databases">
        <title>Genome sequence determination for a cystic fibrosis isolate, Inquilinus limosus.</title>
        <authorList>
            <person name="Pino M."/>
            <person name="Di Conza J."/>
            <person name="Gutkind G."/>
        </authorList>
    </citation>
    <scope>NUCLEOTIDE SEQUENCE [LARGE SCALE GENOMIC DNA]</scope>
    <source>
        <strain evidence="1 2">MP06</strain>
    </source>
</reference>
<gene>
    <name evidence="1" type="ORF">P409_00280</name>
</gene>
<dbReference type="AlphaFoldDB" id="A0A0A0DDB1"/>
<comment type="caution">
    <text evidence="1">The sequence shown here is derived from an EMBL/GenBank/DDBJ whole genome shotgun (WGS) entry which is preliminary data.</text>
</comment>
<accession>A0A0A0DDB1</accession>
<dbReference type="Proteomes" id="UP000029995">
    <property type="component" value="Unassembled WGS sequence"/>
</dbReference>
<dbReference type="EMBL" id="JANX01000001">
    <property type="protein sequence ID" value="KGM36119.1"/>
    <property type="molecule type" value="Genomic_DNA"/>
</dbReference>
<name>A0A0A0DDB1_9PROT</name>
<protein>
    <submittedName>
        <fullName evidence="1">Uncharacterized protein</fullName>
    </submittedName>
</protein>
<sequence>MEEMSQDQLALLVVVAPEAVKAELARREAYPDLGTGLSDLAQAALNLEGVLLSVKKTAATRAVLDTNILKIIRRLLTRARIEGHDIKEPSL</sequence>
<proteinExistence type="predicted"/>
<evidence type="ECO:0000313" key="2">
    <source>
        <dbReference type="Proteomes" id="UP000029995"/>
    </source>
</evidence>
<evidence type="ECO:0000313" key="1">
    <source>
        <dbReference type="EMBL" id="KGM36119.1"/>
    </source>
</evidence>